<name>A0A540V8B5_9CHLR</name>
<organism evidence="2 3">
    <name type="scientific">Litorilinea aerophila</name>
    <dbReference type="NCBI Taxonomy" id="1204385"/>
    <lineage>
        <taxon>Bacteria</taxon>
        <taxon>Bacillati</taxon>
        <taxon>Chloroflexota</taxon>
        <taxon>Caldilineae</taxon>
        <taxon>Caldilineales</taxon>
        <taxon>Caldilineaceae</taxon>
        <taxon>Litorilinea</taxon>
    </lineage>
</organism>
<dbReference type="RefSeq" id="WP_141612600.1">
    <property type="nucleotide sequence ID" value="NZ_VIGC02000064.1"/>
</dbReference>
<evidence type="ECO:0000313" key="3">
    <source>
        <dbReference type="Proteomes" id="UP000317371"/>
    </source>
</evidence>
<dbReference type="EMBL" id="VIGC01000064">
    <property type="protein sequence ID" value="TQE92978.1"/>
    <property type="molecule type" value="Genomic_DNA"/>
</dbReference>
<dbReference type="Proteomes" id="UP000317371">
    <property type="component" value="Unassembled WGS sequence"/>
</dbReference>
<feature type="domain" description="DUF11" evidence="1">
    <location>
        <begin position="190"/>
        <end position="288"/>
    </location>
</feature>
<feature type="domain" description="DUF11" evidence="1">
    <location>
        <begin position="56"/>
        <end position="160"/>
    </location>
</feature>
<dbReference type="InParanoid" id="A0A540V8B5"/>
<evidence type="ECO:0000313" key="2">
    <source>
        <dbReference type="EMBL" id="TQE92978.1"/>
    </source>
</evidence>
<gene>
    <name evidence="2" type="ORF">FKZ61_23400</name>
</gene>
<dbReference type="OrthoDB" id="134475at2"/>
<dbReference type="Pfam" id="PF01345">
    <property type="entry name" value="DUF11"/>
    <property type="match status" value="2"/>
</dbReference>
<keyword evidence="3" id="KW-1185">Reference proteome</keyword>
<accession>A0A540V8B5</accession>
<comment type="caution">
    <text evidence="2">The sequence shown here is derived from an EMBL/GenBank/DDBJ whole genome shotgun (WGS) entry which is preliminary data.</text>
</comment>
<evidence type="ECO:0000259" key="1">
    <source>
        <dbReference type="Pfam" id="PF01345"/>
    </source>
</evidence>
<proteinExistence type="predicted"/>
<dbReference type="AlphaFoldDB" id="A0A540V8B5"/>
<sequence>MVNVSIARVSVLGSFVATVTLLLILLHLRPLPAEAASTATGDLQVYKFTAATFGGAIPGQPISYTIMYGWQGDGPAPNVQVVDQLPPEFVLTSASPPPTQQNGNTLIWALGTVDNLYFDNIVIEGIVRADLAEGTRFTNTVTISGDVSDEDPDNDQAQAVVTVEAAKPDLVIWKWGLFEELEQGSFFTAEEGVQTSFNIYYFNWSGFDAPDATLVDALPEEIEFVSADPPPSRVEGRNLIWELGPVAAFSSGEVIIQVRPTASGRFTNTASITSTAGDRKPANNEDTFRFSVVPVLPPRLLKPHVEETRPDSPLILGSSATFEGLARAGATVTLYEGSPDGCWGDFSGCNPTPLISTTVASNRYWSLPISLTQGITHSLYLRAEKDGDVSEPFWGFWQPIYVMVDPRFEQAGWDVNHFTIETGDRSIRPGLGGRSGTTPNQDITIKIRQKAPDEIAVDTSLWANHALELRITQNGDTYTETLPVSRVEKVTEGAQAEGVEPTEHFSSWDFIYIQKGFGPGAIVEIWCLPVFYDEDGIPIIGLVYVKCHEMVIDPAGYVYDRDKAGGEYEWPAVPPADSLITNAVVTATVRVGDDQWERWPAEDYGQVNPQVTDASAADRISVPGYYAFYVPAGQYIVLATAPHCVPYTSPILTVVDEPIFHNVGMRCTSESQTGVEYRIFLPAVQR</sequence>
<protein>
    <submittedName>
        <fullName evidence="2">DUF11 domain-containing protein</fullName>
    </submittedName>
</protein>
<dbReference type="InterPro" id="IPR001434">
    <property type="entry name" value="OmcB-like_DUF11"/>
</dbReference>
<reference evidence="2 3" key="1">
    <citation type="submission" date="2019-06" db="EMBL/GenBank/DDBJ databases">
        <title>Genome sequence of Litorilinea aerophila BAA-2444.</title>
        <authorList>
            <person name="Maclea K.S."/>
            <person name="Maurais E.G."/>
            <person name="Iannazzi L.C."/>
        </authorList>
    </citation>
    <scope>NUCLEOTIDE SEQUENCE [LARGE SCALE GENOMIC DNA]</scope>
    <source>
        <strain evidence="2 3">ATCC BAA-2444</strain>
    </source>
</reference>